<gene>
    <name evidence="5" type="ORF">GCM10011372_21920</name>
</gene>
<comment type="similarity">
    <text evidence="1 4">Belongs to the glycosyl hydrolase 28 family.</text>
</comment>
<dbReference type="Proteomes" id="UP000636956">
    <property type="component" value="Unassembled WGS sequence"/>
</dbReference>
<dbReference type="Gene3D" id="2.160.20.10">
    <property type="entry name" value="Single-stranded right-handed beta-helix, Pectin lyase-like"/>
    <property type="match status" value="1"/>
</dbReference>
<dbReference type="RefSeq" id="WP_188743481.1">
    <property type="nucleotide sequence ID" value="NZ_BAABFW010000006.1"/>
</dbReference>
<evidence type="ECO:0000313" key="5">
    <source>
        <dbReference type="EMBL" id="GGJ83224.1"/>
    </source>
</evidence>
<reference evidence="5" key="1">
    <citation type="journal article" date="2014" name="Int. J. Syst. Evol. Microbiol.">
        <title>Complete genome sequence of Corynebacterium casei LMG S-19264T (=DSM 44701T), isolated from a smear-ripened cheese.</title>
        <authorList>
            <consortium name="US DOE Joint Genome Institute (JGI-PGF)"/>
            <person name="Walter F."/>
            <person name="Albersmeier A."/>
            <person name="Kalinowski J."/>
            <person name="Ruckert C."/>
        </authorList>
    </citation>
    <scope>NUCLEOTIDE SEQUENCE</scope>
    <source>
        <strain evidence="5">CGMCC 1.8984</strain>
    </source>
</reference>
<dbReference type="InterPro" id="IPR012334">
    <property type="entry name" value="Pectin_lyas_fold"/>
</dbReference>
<protein>
    <recommendedName>
        <fullName evidence="7">Glycoside hydrolase family 28 protein</fullName>
    </recommendedName>
</protein>
<dbReference type="InterPro" id="IPR006626">
    <property type="entry name" value="PbH1"/>
</dbReference>
<dbReference type="InterPro" id="IPR051801">
    <property type="entry name" value="GH28_Enzymes"/>
</dbReference>
<reference evidence="5" key="2">
    <citation type="submission" date="2020-09" db="EMBL/GenBank/DDBJ databases">
        <authorList>
            <person name="Sun Q."/>
            <person name="Zhou Y."/>
        </authorList>
    </citation>
    <scope>NUCLEOTIDE SEQUENCE</scope>
    <source>
        <strain evidence="5">CGMCC 1.8984</strain>
    </source>
</reference>
<evidence type="ECO:0000313" key="6">
    <source>
        <dbReference type="Proteomes" id="UP000636956"/>
    </source>
</evidence>
<evidence type="ECO:0008006" key="7">
    <source>
        <dbReference type="Google" id="ProtNLM"/>
    </source>
</evidence>
<keyword evidence="6" id="KW-1185">Reference proteome</keyword>
<dbReference type="EMBL" id="BMMD01000012">
    <property type="protein sequence ID" value="GGJ83224.1"/>
    <property type="molecule type" value="Genomic_DNA"/>
</dbReference>
<dbReference type="PANTHER" id="PTHR31339">
    <property type="entry name" value="PECTIN LYASE-RELATED"/>
    <property type="match status" value="1"/>
</dbReference>
<proteinExistence type="inferred from homology"/>
<dbReference type="InterPro" id="IPR011050">
    <property type="entry name" value="Pectin_lyase_fold/virulence"/>
</dbReference>
<dbReference type="SUPFAM" id="SSF51126">
    <property type="entry name" value="Pectin lyase-like"/>
    <property type="match status" value="1"/>
</dbReference>
<dbReference type="GO" id="GO:0004650">
    <property type="term" value="F:polygalacturonase activity"/>
    <property type="evidence" value="ECO:0007669"/>
    <property type="project" value="InterPro"/>
</dbReference>
<dbReference type="InterPro" id="IPR000743">
    <property type="entry name" value="Glyco_hydro_28"/>
</dbReference>
<evidence type="ECO:0000256" key="4">
    <source>
        <dbReference type="RuleBase" id="RU361169"/>
    </source>
</evidence>
<sequence length="447" mass="47180">MADFDIVRFGAVGDAATNDAVAIQAAVDAAAAGGGGRVVVPAGRRFRSGTITLRSHVELHLEHGAVLQASGDWGDITARRPVSALSGGVVRDDFPDGGAFIWAEGATGIAITGPGTLDGSAHAYVRKDLGPMYRMHPERPFTVFLLDCADVSLTDFRMADAALWSLRLTGCEDVRIAGLVIRADMKTPNADGIDIDRCRGVRISGCDIRTPDDAISLKAVDEFAGSGECEDVIISDCILESASSAIVLGADATGAIRNVVVTGCVIRRSNRGVSLKLGQEGRFEDILVSDCLIETALVAEQWWGRGEPLHISAFPWFDRVGSIRNVRFVNILARGESGVNMSAVGPGHVTEVLLDNVRIELVDTAAETGGLFDRRPFAGGPDLYPHPISGFYLENVGDATLRDCEVVWTGAAPYFAHAVEAVSCPGLRVEGLRGGAARSGLAAVVSR</sequence>
<keyword evidence="2 4" id="KW-0378">Hydrolase</keyword>
<dbReference type="SMART" id="SM00710">
    <property type="entry name" value="PbH1"/>
    <property type="match status" value="4"/>
</dbReference>
<comment type="caution">
    <text evidence="5">The sequence shown here is derived from an EMBL/GenBank/DDBJ whole genome shotgun (WGS) entry which is preliminary data.</text>
</comment>
<dbReference type="GO" id="GO:0005975">
    <property type="term" value="P:carbohydrate metabolic process"/>
    <property type="evidence" value="ECO:0007669"/>
    <property type="project" value="InterPro"/>
</dbReference>
<dbReference type="AlphaFoldDB" id="A0A917PLY1"/>
<evidence type="ECO:0000256" key="1">
    <source>
        <dbReference type="ARBA" id="ARBA00008834"/>
    </source>
</evidence>
<dbReference type="PANTHER" id="PTHR31339:SF9">
    <property type="entry name" value="PLASMIN AND FIBRONECTIN-BINDING PROTEIN A"/>
    <property type="match status" value="1"/>
</dbReference>
<name>A0A917PLY1_9MICO</name>
<accession>A0A917PLY1</accession>
<evidence type="ECO:0000256" key="3">
    <source>
        <dbReference type="ARBA" id="ARBA00023295"/>
    </source>
</evidence>
<organism evidence="5 6">
    <name type="scientific">Agromyces bauzanensis</name>
    <dbReference type="NCBI Taxonomy" id="1308924"/>
    <lineage>
        <taxon>Bacteria</taxon>
        <taxon>Bacillati</taxon>
        <taxon>Actinomycetota</taxon>
        <taxon>Actinomycetes</taxon>
        <taxon>Micrococcales</taxon>
        <taxon>Microbacteriaceae</taxon>
        <taxon>Agromyces</taxon>
    </lineage>
</organism>
<evidence type="ECO:0000256" key="2">
    <source>
        <dbReference type="ARBA" id="ARBA00022801"/>
    </source>
</evidence>
<keyword evidence="3 4" id="KW-0326">Glycosidase</keyword>
<dbReference type="Pfam" id="PF00295">
    <property type="entry name" value="Glyco_hydro_28"/>
    <property type="match status" value="1"/>
</dbReference>